<keyword evidence="5" id="KW-0175">Coiled coil</keyword>
<dbReference type="GO" id="GO:0005524">
    <property type="term" value="F:ATP binding"/>
    <property type="evidence" value="ECO:0007669"/>
    <property type="project" value="TreeGrafter"/>
</dbReference>
<keyword evidence="3" id="KW-1133">Transmembrane helix</keyword>
<dbReference type="Gene3D" id="3.40.50.300">
    <property type="entry name" value="P-loop containing nucleotide triphosphate hydrolases"/>
    <property type="match status" value="1"/>
</dbReference>
<dbReference type="EMBL" id="JAAAJA010000780">
    <property type="protein sequence ID" value="KAG0249702.1"/>
    <property type="molecule type" value="Genomic_DNA"/>
</dbReference>
<evidence type="ECO:0000256" key="2">
    <source>
        <dbReference type="ARBA" id="ARBA00022692"/>
    </source>
</evidence>
<dbReference type="InterPro" id="IPR050835">
    <property type="entry name" value="ABC_transporter_sub-D"/>
</dbReference>
<dbReference type="AlphaFoldDB" id="A0A9P6PNU6"/>
<evidence type="ECO:0000256" key="4">
    <source>
        <dbReference type="ARBA" id="ARBA00023136"/>
    </source>
</evidence>
<dbReference type="PANTHER" id="PTHR11384">
    <property type="entry name" value="ATP-BINDING CASSETTE, SUB-FAMILY D MEMBER"/>
    <property type="match status" value="1"/>
</dbReference>
<dbReference type="InterPro" id="IPR027417">
    <property type="entry name" value="P-loop_NTPase"/>
</dbReference>
<dbReference type="OrthoDB" id="2312656at2759"/>
<dbReference type="GO" id="GO:0015910">
    <property type="term" value="P:long-chain fatty acid import into peroxisome"/>
    <property type="evidence" value="ECO:0007669"/>
    <property type="project" value="TreeGrafter"/>
</dbReference>
<organism evidence="6 7">
    <name type="scientific">Mortierella polycephala</name>
    <dbReference type="NCBI Taxonomy" id="41804"/>
    <lineage>
        <taxon>Eukaryota</taxon>
        <taxon>Fungi</taxon>
        <taxon>Fungi incertae sedis</taxon>
        <taxon>Mucoromycota</taxon>
        <taxon>Mortierellomycotina</taxon>
        <taxon>Mortierellomycetes</taxon>
        <taxon>Mortierellales</taxon>
        <taxon>Mortierellaceae</taxon>
        <taxon>Mortierella</taxon>
    </lineage>
</organism>
<comment type="caution">
    <text evidence="6">The sequence shown here is derived from an EMBL/GenBank/DDBJ whole genome shotgun (WGS) entry which is preliminary data.</text>
</comment>
<evidence type="ECO:0000313" key="6">
    <source>
        <dbReference type="EMBL" id="KAG0249702.1"/>
    </source>
</evidence>
<evidence type="ECO:0000256" key="3">
    <source>
        <dbReference type="ARBA" id="ARBA00022989"/>
    </source>
</evidence>
<protein>
    <recommendedName>
        <fullName evidence="8">ABC transporter domain-containing protein</fullName>
    </recommendedName>
</protein>
<keyword evidence="1" id="KW-0813">Transport</keyword>
<dbReference type="GO" id="GO:0007031">
    <property type="term" value="P:peroxisome organization"/>
    <property type="evidence" value="ECO:0007669"/>
    <property type="project" value="TreeGrafter"/>
</dbReference>
<evidence type="ECO:0008006" key="8">
    <source>
        <dbReference type="Google" id="ProtNLM"/>
    </source>
</evidence>
<keyword evidence="7" id="KW-1185">Reference proteome</keyword>
<sequence length="130" mass="14840">MNLARLFYHKPKFAILDECTSAVSSDVEGLMYNHAKDIGITLITISHRPALFKYHLHLLKLTGDHGHWEFSTIGTPEERQSLEKEMATLQARLDEVEELKRRHAEIQKELEVGMNSGPVDGTKVQKRGLF</sequence>
<dbReference type="GO" id="GO:0005324">
    <property type="term" value="F:long-chain fatty acid transmembrane transporter activity"/>
    <property type="evidence" value="ECO:0007669"/>
    <property type="project" value="TreeGrafter"/>
</dbReference>
<evidence type="ECO:0000256" key="1">
    <source>
        <dbReference type="ARBA" id="ARBA00022448"/>
    </source>
</evidence>
<dbReference type="GO" id="GO:0006635">
    <property type="term" value="P:fatty acid beta-oxidation"/>
    <property type="evidence" value="ECO:0007669"/>
    <property type="project" value="TreeGrafter"/>
</dbReference>
<dbReference type="Proteomes" id="UP000726737">
    <property type="component" value="Unassembled WGS sequence"/>
</dbReference>
<accession>A0A9P6PNU6</accession>
<gene>
    <name evidence="6" type="ORF">BG011_009028</name>
</gene>
<dbReference type="PANTHER" id="PTHR11384:SF67">
    <property type="entry name" value="ATP-BINDING CASSETTE SUB-FAMILY D MEMBER 1"/>
    <property type="match status" value="1"/>
</dbReference>
<keyword evidence="2" id="KW-0812">Transmembrane</keyword>
<keyword evidence="4" id="KW-0472">Membrane</keyword>
<feature type="coiled-coil region" evidence="5">
    <location>
        <begin position="79"/>
        <end position="116"/>
    </location>
</feature>
<evidence type="ECO:0000313" key="7">
    <source>
        <dbReference type="Proteomes" id="UP000726737"/>
    </source>
</evidence>
<dbReference type="GO" id="GO:0042760">
    <property type="term" value="P:very long-chain fatty acid catabolic process"/>
    <property type="evidence" value="ECO:0007669"/>
    <property type="project" value="TreeGrafter"/>
</dbReference>
<dbReference type="GO" id="GO:0005778">
    <property type="term" value="C:peroxisomal membrane"/>
    <property type="evidence" value="ECO:0007669"/>
    <property type="project" value="TreeGrafter"/>
</dbReference>
<reference evidence="6" key="1">
    <citation type="journal article" date="2020" name="Fungal Divers.">
        <title>Resolving the Mortierellaceae phylogeny through synthesis of multi-gene phylogenetics and phylogenomics.</title>
        <authorList>
            <person name="Vandepol N."/>
            <person name="Liber J."/>
            <person name="Desiro A."/>
            <person name="Na H."/>
            <person name="Kennedy M."/>
            <person name="Barry K."/>
            <person name="Grigoriev I.V."/>
            <person name="Miller A.N."/>
            <person name="O'Donnell K."/>
            <person name="Stajich J.E."/>
            <person name="Bonito G."/>
        </authorList>
    </citation>
    <scope>NUCLEOTIDE SEQUENCE</scope>
    <source>
        <strain evidence="6">KOD948</strain>
    </source>
</reference>
<evidence type="ECO:0000256" key="5">
    <source>
        <dbReference type="SAM" id="Coils"/>
    </source>
</evidence>
<proteinExistence type="predicted"/>
<name>A0A9P6PNU6_9FUNG</name>
<dbReference type="SUPFAM" id="SSF52540">
    <property type="entry name" value="P-loop containing nucleoside triphosphate hydrolases"/>
    <property type="match status" value="1"/>
</dbReference>
<dbReference type="GO" id="GO:0042626">
    <property type="term" value="F:ATPase-coupled transmembrane transporter activity"/>
    <property type="evidence" value="ECO:0007669"/>
    <property type="project" value="TreeGrafter"/>
</dbReference>